<dbReference type="Pfam" id="PF19292">
    <property type="entry name" value="KPBB_C"/>
    <property type="match status" value="1"/>
</dbReference>
<evidence type="ECO:0000256" key="3">
    <source>
        <dbReference type="ARBA" id="ARBA00005131"/>
    </source>
</evidence>
<evidence type="ECO:0000259" key="15">
    <source>
        <dbReference type="Pfam" id="PF00723"/>
    </source>
</evidence>
<evidence type="ECO:0000259" key="16">
    <source>
        <dbReference type="Pfam" id="PF19292"/>
    </source>
</evidence>
<dbReference type="FunFam" id="1.50.10.10:FF:000004">
    <property type="entry name" value="Phosphorylase b kinase regulatory subunit"/>
    <property type="match status" value="1"/>
</dbReference>
<comment type="pathway">
    <text evidence="3 13">Glycan biosynthesis; glycogen metabolism.</text>
</comment>
<keyword evidence="9 13" id="KW-0472">Membrane</keyword>
<comment type="subcellular location">
    <subcellularLocation>
        <location evidence="2 13">Cell membrane</location>
        <topology evidence="2 13">Lipid-anchor</topology>
        <orientation evidence="2 13">Cytoplasmic side</orientation>
    </subcellularLocation>
</comment>
<dbReference type="Gene3D" id="1.50.10.10">
    <property type="match status" value="1"/>
</dbReference>
<evidence type="ECO:0000256" key="6">
    <source>
        <dbReference type="ARBA" id="ARBA00022553"/>
    </source>
</evidence>
<comment type="similarity">
    <text evidence="4 13">Belongs to the phosphorylase b kinase regulatory chain family.</text>
</comment>
<keyword evidence="7 13" id="KW-0321">Glycogen metabolism</keyword>
<dbReference type="PANTHER" id="PTHR10749:SF7">
    <property type="entry name" value="PHOSPHORYLASE B KINASE REGULATORY SUBUNIT ALPHA-RELATED"/>
    <property type="match status" value="1"/>
</dbReference>
<dbReference type="GO" id="GO:0005886">
    <property type="term" value="C:plasma membrane"/>
    <property type="evidence" value="ECO:0007669"/>
    <property type="project" value="UniProtKB-SubCell"/>
</dbReference>
<keyword evidence="11 13" id="KW-0449">Lipoprotein</keyword>
<name>A0AAN9B3J2_9CAEN</name>
<reference evidence="17 18" key="1">
    <citation type="submission" date="2024-02" db="EMBL/GenBank/DDBJ databases">
        <title>Chromosome-scale genome assembly of the rough periwinkle Littorina saxatilis.</title>
        <authorList>
            <person name="De Jode A."/>
            <person name="Faria R."/>
            <person name="Formenti G."/>
            <person name="Sims Y."/>
            <person name="Smith T.P."/>
            <person name="Tracey A."/>
            <person name="Wood J.M.D."/>
            <person name="Zagrodzka Z.B."/>
            <person name="Johannesson K."/>
            <person name="Butlin R.K."/>
            <person name="Leder E.H."/>
        </authorList>
    </citation>
    <scope>NUCLEOTIDE SEQUENCE [LARGE SCALE GENOMIC DNA]</scope>
    <source>
        <strain evidence="17">Snail1</strain>
        <tissue evidence="17">Muscle</tissue>
    </source>
</reference>
<feature type="compositionally biased region" description="Basic and acidic residues" evidence="14">
    <location>
        <begin position="848"/>
        <end position="857"/>
    </location>
</feature>
<dbReference type="GO" id="GO:0005977">
    <property type="term" value="P:glycogen metabolic process"/>
    <property type="evidence" value="ECO:0007669"/>
    <property type="project" value="UniProtKB-KW"/>
</dbReference>
<gene>
    <name evidence="17" type="ORF">V1264_004181</name>
</gene>
<evidence type="ECO:0000256" key="10">
    <source>
        <dbReference type="ARBA" id="ARBA00023277"/>
    </source>
</evidence>
<evidence type="ECO:0000256" key="14">
    <source>
        <dbReference type="SAM" id="MobiDB-lite"/>
    </source>
</evidence>
<feature type="domain" description="GH15-like" evidence="15">
    <location>
        <begin position="8"/>
        <end position="1192"/>
    </location>
</feature>
<evidence type="ECO:0000256" key="13">
    <source>
        <dbReference type="RuleBase" id="RU364123"/>
    </source>
</evidence>
<dbReference type="InterPro" id="IPR008734">
    <property type="entry name" value="PHK_A/B_su"/>
</dbReference>
<evidence type="ECO:0000256" key="8">
    <source>
        <dbReference type="ARBA" id="ARBA00022860"/>
    </source>
</evidence>
<evidence type="ECO:0000256" key="11">
    <source>
        <dbReference type="ARBA" id="ARBA00023288"/>
    </source>
</evidence>
<feature type="compositionally biased region" description="Basic and acidic residues" evidence="14">
    <location>
        <begin position="907"/>
        <end position="923"/>
    </location>
</feature>
<evidence type="ECO:0000256" key="1">
    <source>
        <dbReference type="ARBA" id="ARBA00002837"/>
    </source>
</evidence>
<evidence type="ECO:0000256" key="7">
    <source>
        <dbReference type="ARBA" id="ARBA00022600"/>
    </source>
</evidence>
<keyword evidence="18" id="KW-1185">Reference proteome</keyword>
<comment type="caution">
    <text evidence="17">The sequence shown here is derived from an EMBL/GenBank/DDBJ whole genome shotgun (WGS) entry which is preliminary data.</text>
</comment>
<keyword evidence="5 13" id="KW-1003">Cell membrane</keyword>
<accession>A0AAN9B3J2</accession>
<evidence type="ECO:0000256" key="4">
    <source>
        <dbReference type="ARBA" id="ARBA00007128"/>
    </source>
</evidence>
<feature type="region of interest" description="Disordered" evidence="14">
    <location>
        <begin position="907"/>
        <end position="934"/>
    </location>
</feature>
<evidence type="ECO:0000256" key="12">
    <source>
        <dbReference type="ARBA" id="ARBA00023289"/>
    </source>
</evidence>
<organism evidence="17 18">
    <name type="scientific">Littorina saxatilis</name>
    <dbReference type="NCBI Taxonomy" id="31220"/>
    <lineage>
        <taxon>Eukaryota</taxon>
        <taxon>Metazoa</taxon>
        <taxon>Spiralia</taxon>
        <taxon>Lophotrochozoa</taxon>
        <taxon>Mollusca</taxon>
        <taxon>Gastropoda</taxon>
        <taxon>Caenogastropoda</taxon>
        <taxon>Littorinimorpha</taxon>
        <taxon>Littorinoidea</taxon>
        <taxon>Littorinidae</taxon>
        <taxon>Littorina</taxon>
    </lineage>
</organism>
<sequence length="1477" mass="166704">MRNRSGSGIRLDYFQRLVNRSILKYQNPATGLIASRHDIEHSWVRDNVYSILSVWGLALAYKKTADLDEDRAKAYELQNAVVMLMRGLLRSMMMQSDKLEKFKKTQSPTDALHAKYCTRTGKTVVGDNEWGHLQIDATSLYLLTLAQMTASGLNIIFTLDEVAFVQNLVFYIETAYRTPDYGIWERGDKTNHGLPELNSSSIGMAKAALEAINELDLFAARGGPASVIYVMPDEAQQCQAILTSMLPRESSSKEVDASLLTVIGFPAFAMDDLSVIKATRDLIHSKLEGKYGCIRFLRDGYKTPREDPNRLYYEPSELMQFENIESQWPIFFALYHLNGLFRNDKEQADKYRQKLDEVMLKTDDGIPYMPELYAVPAEVVHEEIEEKNSQKRVPRGQKPHMWGQSLYILGRLMSENFLSPGELDPLNRRLIREDKPDVVVQVAILAEDAEISHALAKHGIHVQTISQSYPIQVHPARVLSQIFSRLGKSKRLGLSGRPSGEIGLLATSKLYMLDNKIFAFIPQFMDQQRFYVVLDTNFMIDFLRTEVAFLKHSWKALGRPLITCVVTSALLDYSREMPSALIGTLKKLQSGYISGTRVHMGKLSDFLTTSCMTQLDFLRDQDDPSQKEGNVLDFIDTILSPSCPRPHLLAAAKRARKTSRSVSGQAIYGIVRRSRSIQIDSEQIPDMLTHLNARMRAGSVSQGSSNVTCSSTERIHAMGLQFNQTKERKMSPGTSNPLPQSQRGSLDQLNPLTIQECSGSVPSSNLTSTETVIPAVRPIICPIEESFNFEDSLDEVPKIADVIKESDPVYRHRKYSIVSLEDGTPAAFPTCNDGSCQGPSFALTLHTPGDHQSRSSSDDAQQGRRIVYDAEHGKVSDDAEQGRNDSYDAEHDTKASYDTLQARREWYNNPRDRKTSDEMHDSFSGEALPSLGLGKVHSVSDGARKKRSSVVHVVSQYGYRTFTSDMSNADQKLQLKRMGQGSLENARDCSCTIAEKDSENNFQHLRTAVSMHHSHSMTLSGHHNISIPQGNEVNVHELLENLKQSDSLQEQADIIHYLYTHKGPDWDTGIDSQRKCTVRDLLTELYEKAGHWKQWWLVRHTAGMLKKRVEDLAIAATDLVVRQKQLSVGMPPYGEHIITCPLPPDELASIIFNAYAEDSSSASLTQELLIYLAMFIRTEPKLFSEMLRLRVGLIIQVMASEMSRTLQCTGEEASDHLLNLSPFEMKTLLHHILSGKEFHISAKTLKGESREKKLSIVSRHNKNEVKDFARLSTREKVVSQRDLDLISAPAEPESKKDKGDDRQGQWLRRRRLDGALNRVPVGFYPRIWKVLRRCQGLKIDETTLYRSLTEEMTEGEFKFALEVEIVLNQIPEPEYRQLMVEAMMILATMVENDNCKINMDQIILVDHIVTEANRIYVETQKIPPDILNNCMGARGICFHLYDSAPSGPHGTMTYMCRALARLFNLPVQNGDLECTIS</sequence>
<dbReference type="Pfam" id="PF00723">
    <property type="entry name" value="Glyco_hydro_15"/>
    <property type="match status" value="1"/>
</dbReference>
<proteinExistence type="inferred from homology"/>
<dbReference type="InterPro" id="IPR011613">
    <property type="entry name" value="GH15-like"/>
</dbReference>
<feature type="region of interest" description="Disordered" evidence="14">
    <location>
        <begin position="724"/>
        <end position="745"/>
    </location>
</feature>
<dbReference type="InterPro" id="IPR008928">
    <property type="entry name" value="6-hairpin_glycosidase_sf"/>
</dbReference>
<feature type="region of interest" description="Disordered" evidence="14">
    <location>
        <begin position="842"/>
        <end position="894"/>
    </location>
</feature>
<dbReference type="EMBL" id="JBAMIC010000013">
    <property type="protein sequence ID" value="KAK7097164.1"/>
    <property type="molecule type" value="Genomic_DNA"/>
</dbReference>
<keyword evidence="6" id="KW-0597">Phosphoprotein</keyword>
<evidence type="ECO:0000313" key="17">
    <source>
        <dbReference type="EMBL" id="KAK7097164.1"/>
    </source>
</evidence>
<dbReference type="PANTHER" id="PTHR10749">
    <property type="entry name" value="PHOSPHORYLASE B KINASE REGULATORY SUBUNIT"/>
    <property type="match status" value="1"/>
</dbReference>
<dbReference type="InterPro" id="IPR045583">
    <property type="entry name" value="KPBA/B_C"/>
</dbReference>
<evidence type="ECO:0000256" key="2">
    <source>
        <dbReference type="ARBA" id="ARBA00004342"/>
    </source>
</evidence>
<evidence type="ECO:0000256" key="5">
    <source>
        <dbReference type="ARBA" id="ARBA00022475"/>
    </source>
</evidence>
<keyword evidence="8 13" id="KW-0112">Calmodulin-binding</keyword>
<protein>
    <recommendedName>
        <fullName evidence="13">Phosphorylase b kinase regulatory subunit</fullName>
    </recommendedName>
</protein>
<feature type="domain" description="Phosphorylase b kinase regulatory subunit alpha/beta C-terminal" evidence="16">
    <location>
        <begin position="1271"/>
        <end position="1419"/>
    </location>
</feature>
<dbReference type="SUPFAM" id="SSF48208">
    <property type="entry name" value="Six-hairpin glycosidases"/>
    <property type="match status" value="1"/>
</dbReference>
<keyword evidence="12 13" id="KW-0636">Prenylation</keyword>
<evidence type="ECO:0000313" key="18">
    <source>
        <dbReference type="Proteomes" id="UP001374579"/>
    </source>
</evidence>
<dbReference type="InterPro" id="IPR012341">
    <property type="entry name" value="6hp_glycosidase-like_sf"/>
</dbReference>
<dbReference type="GO" id="GO:0005516">
    <property type="term" value="F:calmodulin binding"/>
    <property type="evidence" value="ECO:0007669"/>
    <property type="project" value="UniProtKB-KW"/>
</dbReference>
<evidence type="ECO:0000256" key="9">
    <source>
        <dbReference type="ARBA" id="ARBA00023136"/>
    </source>
</evidence>
<comment type="function">
    <text evidence="1">Phosphorylase b kinase catalyzes the phosphorylation of serine in certain substrates, including troponin I. The alpha chain may bind calmodulin.</text>
</comment>
<feature type="compositionally biased region" description="Basic and acidic residues" evidence="14">
    <location>
        <begin position="866"/>
        <end position="894"/>
    </location>
</feature>
<dbReference type="Proteomes" id="UP001374579">
    <property type="component" value="Unassembled WGS sequence"/>
</dbReference>
<feature type="compositionally biased region" description="Polar residues" evidence="14">
    <location>
        <begin position="732"/>
        <end position="745"/>
    </location>
</feature>
<dbReference type="GO" id="GO:0005964">
    <property type="term" value="C:phosphorylase kinase complex"/>
    <property type="evidence" value="ECO:0007669"/>
    <property type="project" value="TreeGrafter"/>
</dbReference>
<keyword evidence="10 13" id="KW-0119">Carbohydrate metabolism</keyword>